<gene>
    <name evidence="1" type="ORF">V8G54_023152</name>
</gene>
<dbReference type="EMBL" id="CP144694">
    <property type="protein sequence ID" value="WVZ02346.1"/>
    <property type="molecule type" value="Genomic_DNA"/>
</dbReference>
<accession>A0AAQ3N4R0</accession>
<keyword evidence="2" id="KW-1185">Reference proteome</keyword>
<proteinExistence type="predicted"/>
<reference evidence="1 2" key="1">
    <citation type="journal article" date="2023" name="Life. Sci Alliance">
        <title>Evolutionary insights into 3D genome organization and epigenetic landscape of Vigna mungo.</title>
        <authorList>
            <person name="Junaid A."/>
            <person name="Singh B."/>
            <person name="Bhatia S."/>
        </authorList>
    </citation>
    <scope>NUCLEOTIDE SEQUENCE [LARGE SCALE GENOMIC DNA]</scope>
    <source>
        <strain evidence="1">Urdbean</strain>
    </source>
</reference>
<dbReference type="AlphaFoldDB" id="A0AAQ3N4R0"/>
<evidence type="ECO:0000313" key="2">
    <source>
        <dbReference type="Proteomes" id="UP001374535"/>
    </source>
</evidence>
<organism evidence="1 2">
    <name type="scientific">Vigna mungo</name>
    <name type="common">Black gram</name>
    <name type="synonym">Phaseolus mungo</name>
    <dbReference type="NCBI Taxonomy" id="3915"/>
    <lineage>
        <taxon>Eukaryota</taxon>
        <taxon>Viridiplantae</taxon>
        <taxon>Streptophyta</taxon>
        <taxon>Embryophyta</taxon>
        <taxon>Tracheophyta</taxon>
        <taxon>Spermatophyta</taxon>
        <taxon>Magnoliopsida</taxon>
        <taxon>eudicotyledons</taxon>
        <taxon>Gunneridae</taxon>
        <taxon>Pentapetalae</taxon>
        <taxon>rosids</taxon>
        <taxon>fabids</taxon>
        <taxon>Fabales</taxon>
        <taxon>Fabaceae</taxon>
        <taxon>Papilionoideae</taxon>
        <taxon>50 kb inversion clade</taxon>
        <taxon>NPAAA clade</taxon>
        <taxon>indigoferoid/millettioid clade</taxon>
        <taxon>Phaseoleae</taxon>
        <taxon>Vigna</taxon>
    </lineage>
</organism>
<name>A0AAQ3N4R0_VIGMU</name>
<evidence type="ECO:0000313" key="1">
    <source>
        <dbReference type="EMBL" id="WVZ02346.1"/>
    </source>
</evidence>
<dbReference type="Proteomes" id="UP001374535">
    <property type="component" value="Chromosome 7"/>
</dbReference>
<protein>
    <submittedName>
        <fullName evidence="1">Uncharacterized protein</fullName>
    </submittedName>
</protein>
<sequence length="111" mass="13332">MELENKTRSGYSSFIDGLRTLLENYFHRMRQTTKVIVHLALYPILEHFFPQSSCHFFVPLSNVSINKSTINFRFRSETFSYHLCLKLQRFFHSPLKTQSLYQHLITLFPWN</sequence>